<accession>A0A8D4MY54</accession>
<evidence type="ECO:0000256" key="4">
    <source>
        <dbReference type="ARBA" id="ARBA00023163"/>
    </source>
</evidence>
<dbReference type="EMBL" id="CP032482">
    <property type="protein sequence ID" value="AYD43183.1"/>
    <property type="molecule type" value="Genomic_DNA"/>
</dbReference>
<dbReference type="AlphaFoldDB" id="A0A8D4MY54"/>
<dbReference type="GO" id="GO:0003677">
    <property type="term" value="F:DNA binding"/>
    <property type="evidence" value="ECO:0007669"/>
    <property type="project" value="UniProtKB-KW"/>
</dbReference>
<comment type="similarity">
    <text evidence="1">Belongs to the ner transcriptional regulatory family.</text>
</comment>
<protein>
    <submittedName>
        <fullName evidence="6">Transcriptional regulator</fullName>
    </submittedName>
</protein>
<keyword evidence="2" id="KW-0805">Transcription regulation</keyword>
<evidence type="ECO:0000259" key="5">
    <source>
        <dbReference type="Pfam" id="PF13693"/>
    </source>
</evidence>
<evidence type="ECO:0000313" key="7">
    <source>
        <dbReference type="Proteomes" id="UP000265864"/>
    </source>
</evidence>
<dbReference type="Pfam" id="PF13693">
    <property type="entry name" value="HTH_35"/>
    <property type="match status" value="1"/>
</dbReference>
<evidence type="ECO:0000256" key="1">
    <source>
        <dbReference type="ARBA" id="ARBA00006157"/>
    </source>
</evidence>
<dbReference type="InterPro" id="IPR038722">
    <property type="entry name" value="Ner_HTH_dom"/>
</dbReference>
<dbReference type="SUPFAM" id="SSF47413">
    <property type="entry name" value="lambda repressor-like DNA-binding domains"/>
    <property type="match status" value="1"/>
</dbReference>
<evidence type="ECO:0000256" key="2">
    <source>
        <dbReference type="ARBA" id="ARBA00023015"/>
    </source>
</evidence>
<keyword evidence="3" id="KW-0238">DNA-binding</keyword>
<feature type="domain" description="Ner winged helix-turn-helix DNA-binding" evidence="5">
    <location>
        <begin position="7"/>
        <end position="80"/>
    </location>
</feature>
<reference evidence="6 7" key="1">
    <citation type="submission" date="2018-09" db="EMBL/GenBank/DDBJ databases">
        <title>Yersinia kristensenii subsp. rochesterensis subsp. nov., Isolated from Human Feces.</title>
        <authorList>
            <person name="Cunningham S.A."/>
            <person name="Jeraldo P."/>
            <person name="Patel R."/>
        </authorList>
    </citation>
    <scope>NUCLEOTIDE SEQUENCE [LARGE SCALE GENOMIC DNA]</scope>
    <source>
        <strain evidence="6 7">ATCC BAA-2637</strain>
    </source>
</reference>
<dbReference type="InterPro" id="IPR010982">
    <property type="entry name" value="Lambda_DNA-bd_dom_sf"/>
</dbReference>
<proteinExistence type="inferred from homology"/>
<evidence type="ECO:0000256" key="3">
    <source>
        <dbReference type="ARBA" id="ARBA00023125"/>
    </source>
</evidence>
<organism evidence="6 7">
    <name type="scientific">Yersinia rochesterensis</name>
    <dbReference type="NCBI Taxonomy" id="1604335"/>
    <lineage>
        <taxon>Bacteria</taxon>
        <taxon>Pseudomonadati</taxon>
        <taxon>Pseudomonadota</taxon>
        <taxon>Gammaproteobacteria</taxon>
        <taxon>Enterobacterales</taxon>
        <taxon>Yersiniaceae</taxon>
        <taxon>Yersinia</taxon>
    </lineage>
</organism>
<gene>
    <name evidence="6" type="ORF">DXZ79_05235</name>
</gene>
<dbReference type="Proteomes" id="UP000265864">
    <property type="component" value="Chromosome"/>
</dbReference>
<sequence>MIKKISDWHPADIIAAIHKKGSSLSAISRSSGLSSSTLTNALKRPWPKGEYIIASFLDVHPSEIWPTRYYDPHSGKRINREDKIRKKIKILL</sequence>
<dbReference type="RefSeq" id="WP_038635523.1">
    <property type="nucleotide sequence ID" value="NZ_CABHXS010000066.1"/>
</dbReference>
<evidence type="ECO:0000313" key="6">
    <source>
        <dbReference type="EMBL" id="AYD43183.1"/>
    </source>
</evidence>
<dbReference type="GeneID" id="82550177"/>
<name>A0A8D4MY54_9GAMM</name>
<keyword evidence="4" id="KW-0804">Transcription</keyword>
<dbReference type="Gene3D" id="1.10.260.40">
    <property type="entry name" value="lambda repressor-like DNA-binding domains"/>
    <property type="match status" value="1"/>
</dbReference>